<evidence type="ECO:0000313" key="2">
    <source>
        <dbReference type="EMBL" id="KYP32780.1"/>
    </source>
</evidence>
<dbReference type="InterPro" id="IPR002156">
    <property type="entry name" value="RNaseH_domain"/>
</dbReference>
<dbReference type="EMBL" id="KQ485111">
    <property type="protein sequence ID" value="KYP32780.1"/>
    <property type="molecule type" value="Genomic_DNA"/>
</dbReference>
<evidence type="ECO:0000313" key="3">
    <source>
        <dbReference type="Proteomes" id="UP000075243"/>
    </source>
</evidence>
<sequence>MRSLFQLPWVLLGNFNDILFGHEQRGGNFSNARASEFQTMLDNCDLLDLGYFGNKYTWQRPSMGGRLISRRLDRALGNQSWRVLFPEATLEVLTRFHSDHNPILLRCGLVQRRRGVRPFRFEAAWATHEGFSDIVKLAWCGEGGNVLNALQATREESIKFNREVFCNIFRRKKSLEAKMKGVQKALENVDSASLIRLQGELLQEYNSILLQEKIHWFQKSREQWIKFGNKNTTFFHTQTVIRRRRNHVSGLFLPNGEWCSDNNVLEHEASLYFKNIFCMREATGESIITPNMPTLSDDNKNLLVAPVTKEEVFKALTGMKSFKAPGPDGFQPIFFKLYWHVVGDDVWNLINEAFQTGIIDTKLAETLIVLIPKVDAPLSYKDFRPISLCNVVYKLITKVLVNRLRVFIGNIMSPLQSSFIPGRSTVDNAIILQEVLHFMNKSKRKKGDLIFKLDLEKAYDRIDWEFLNNVLLDFGFPDITCRLIMNCVSSSSLHLLWNGVKSAAIIPRRGLRQGDPLSPYLFVLCMEKLGLLINQAVFDHRWQPIKISKEGPSISHLFFADDCLLFIKAHNSQVRLMQIIIDEFCTKSGLKINVEKSRAFASKTITSAKKARIQGISNIRFTTLGKYLGFPIFYGRPRREVFQPVMDRISAKLATWKGKLLSKPGRVTLANAVISSIPTFFMQLYWFPNYICSTLDQMSRDFIWKGSSGKGINLVAWTKITRRRREGGLNTRISRFKNVSLLGKLVWDLLQGHDKFWVSIMSKKYLLSDSILKCQRKQGSYVWRSIIKAHDVLLLGFKLKLGNGDVSFWFEDWTGEGPLCEKVWAIDVHDLEMRVGMFKRHIMGNDKCRQCDSQEETVMHCFRDCHEVQEVWRILQFVSCDTFYQIDNFKMWVNHGIKLGGALFLSTIWEIWLGRNRLVFEGSKTKAWQVALAAKSLSEAMTNVFLNHEVNSNLPKWVGWSAPSENCVILNTDGSVMEDKAGFGGVLRSSNGAWIHGFCGNVDGYEIIGVELLGILQGLRIAQRLGLSRVYCQTNSLAAVKWIQGGVSHMHHYSNLVQEIHKLLDKDWAVSISHVLRECNKCADYFAKLGLNCPDRLTNFMEPPLDVIPLLQADAAGERFLRV</sequence>
<name>A0A151QR46_CAJCA</name>
<dbReference type="GO" id="GO:0004523">
    <property type="term" value="F:RNA-DNA hybrid ribonuclease activity"/>
    <property type="evidence" value="ECO:0007669"/>
    <property type="project" value="InterPro"/>
</dbReference>
<dbReference type="Proteomes" id="UP000075243">
    <property type="component" value="Unassembled WGS sequence"/>
</dbReference>
<keyword evidence="3" id="KW-1185">Reference proteome</keyword>
<feature type="domain" description="Reverse transcriptase" evidence="1">
    <location>
        <begin position="352"/>
        <end position="632"/>
    </location>
</feature>
<proteinExistence type="predicted"/>
<accession>A0A151QR46</accession>
<dbReference type="InterPro" id="IPR000477">
    <property type="entry name" value="RT_dom"/>
</dbReference>
<organism evidence="2 3">
    <name type="scientific">Cajanus cajan</name>
    <name type="common">Pigeon pea</name>
    <name type="synonym">Cajanus indicus</name>
    <dbReference type="NCBI Taxonomy" id="3821"/>
    <lineage>
        <taxon>Eukaryota</taxon>
        <taxon>Viridiplantae</taxon>
        <taxon>Streptophyta</taxon>
        <taxon>Embryophyta</taxon>
        <taxon>Tracheophyta</taxon>
        <taxon>Spermatophyta</taxon>
        <taxon>Magnoliopsida</taxon>
        <taxon>eudicotyledons</taxon>
        <taxon>Gunneridae</taxon>
        <taxon>Pentapetalae</taxon>
        <taxon>rosids</taxon>
        <taxon>fabids</taxon>
        <taxon>Fabales</taxon>
        <taxon>Fabaceae</taxon>
        <taxon>Papilionoideae</taxon>
        <taxon>50 kb inversion clade</taxon>
        <taxon>NPAAA clade</taxon>
        <taxon>indigoferoid/millettioid clade</taxon>
        <taxon>Phaseoleae</taxon>
        <taxon>Cajanus</taxon>
    </lineage>
</organism>
<protein>
    <submittedName>
        <fullName evidence="2">LINE-1 reverse transcriptase isogeny</fullName>
    </submittedName>
</protein>
<keyword evidence="2" id="KW-0695">RNA-directed DNA polymerase</keyword>
<dbReference type="SUPFAM" id="SSF56219">
    <property type="entry name" value="DNase I-like"/>
    <property type="match status" value="1"/>
</dbReference>
<evidence type="ECO:0000259" key="1">
    <source>
        <dbReference type="PROSITE" id="PS50878"/>
    </source>
</evidence>
<dbReference type="InterPro" id="IPR036691">
    <property type="entry name" value="Endo/exonu/phosph_ase_sf"/>
</dbReference>
<dbReference type="PROSITE" id="PS50878">
    <property type="entry name" value="RT_POL"/>
    <property type="match status" value="1"/>
</dbReference>
<dbReference type="GO" id="GO:0003964">
    <property type="term" value="F:RNA-directed DNA polymerase activity"/>
    <property type="evidence" value="ECO:0007669"/>
    <property type="project" value="UniProtKB-KW"/>
</dbReference>
<keyword evidence="2" id="KW-0808">Transferase</keyword>
<dbReference type="PANTHER" id="PTHR33116">
    <property type="entry name" value="REVERSE TRANSCRIPTASE ZINC-BINDING DOMAIN-CONTAINING PROTEIN-RELATED-RELATED"/>
    <property type="match status" value="1"/>
</dbReference>
<dbReference type="InterPro" id="IPR044730">
    <property type="entry name" value="RNase_H-like_dom_plant"/>
</dbReference>
<gene>
    <name evidence="2" type="ORF">KK1_046439</name>
</gene>
<dbReference type="CDD" id="cd06222">
    <property type="entry name" value="RNase_H_like"/>
    <property type="match status" value="1"/>
</dbReference>
<keyword evidence="2" id="KW-0548">Nucleotidyltransferase</keyword>
<dbReference type="Gramene" id="C.cajan_47734.t">
    <property type="protein sequence ID" value="C.cajan_47734.t"/>
    <property type="gene ID" value="C.cajan_47734"/>
</dbReference>
<dbReference type="CDD" id="cd01650">
    <property type="entry name" value="RT_nLTR_like"/>
    <property type="match status" value="1"/>
</dbReference>
<dbReference type="Gene3D" id="3.30.420.10">
    <property type="entry name" value="Ribonuclease H-like superfamily/Ribonuclease H"/>
    <property type="match status" value="1"/>
</dbReference>
<dbReference type="AlphaFoldDB" id="A0A151QR46"/>
<dbReference type="SUPFAM" id="SSF56672">
    <property type="entry name" value="DNA/RNA polymerases"/>
    <property type="match status" value="1"/>
</dbReference>
<dbReference type="OMA" id="CENITRG"/>
<dbReference type="Pfam" id="PF13456">
    <property type="entry name" value="RVT_3"/>
    <property type="match status" value="1"/>
</dbReference>
<reference evidence="2" key="1">
    <citation type="journal article" date="2012" name="Nat. Biotechnol.">
        <title>Draft genome sequence of pigeonpea (Cajanus cajan), an orphan legume crop of resource-poor farmers.</title>
        <authorList>
            <person name="Varshney R.K."/>
            <person name="Chen W."/>
            <person name="Li Y."/>
            <person name="Bharti A.K."/>
            <person name="Saxena R.K."/>
            <person name="Schlueter J.A."/>
            <person name="Donoghue M.T."/>
            <person name="Azam S."/>
            <person name="Fan G."/>
            <person name="Whaley A.M."/>
            <person name="Farmer A.D."/>
            <person name="Sheridan J."/>
            <person name="Iwata A."/>
            <person name="Tuteja R."/>
            <person name="Penmetsa R.V."/>
            <person name="Wu W."/>
            <person name="Upadhyaya H.D."/>
            <person name="Yang S.P."/>
            <person name="Shah T."/>
            <person name="Saxena K.B."/>
            <person name="Michael T."/>
            <person name="McCombie W.R."/>
            <person name="Yang B."/>
            <person name="Zhang G."/>
            <person name="Yang H."/>
            <person name="Wang J."/>
            <person name="Spillane C."/>
            <person name="Cook D.R."/>
            <person name="May G.D."/>
            <person name="Xu X."/>
            <person name="Jackson S.A."/>
        </authorList>
    </citation>
    <scope>NUCLEOTIDE SEQUENCE [LARGE SCALE GENOMIC DNA]</scope>
</reference>
<dbReference type="SUPFAM" id="SSF53098">
    <property type="entry name" value="Ribonuclease H-like"/>
    <property type="match status" value="1"/>
</dbReference>
<dbReference type="Pfam" id="PF00078">
    <property type="entry name" value="RVT_1"/>
    <property type="match status" value="1"/>
</dbReference>
<dbReference type="InterPro" id="IPR043502">
    <property type="entry name" value="DNA/RNA_pol_sf"/>
</dbReference>
<dbReference type="PANTHER" id="PTHR33116:SF70">
    <property type="entry name" value="NON-LTR RETROELEMENT REVERSE TRANSCRIPTASE-LIKE PROTEIN"/>
    <property type="match status" value="1"/>
</dbReference>
<dbReference type="GO" id="GO:0003676">
    <property type="term" value="F:nucleic acid binding"/>
    <property type="evidence" value="ECO:0007669"/>
    <property type="project" value="InterPro"/>
</dbReference>
<dbReference type="InterPro" id="IPR012337">
    <property type="entry name" value="RNaseH-like_sf"/>
</dbReference>
<dbReference type="Gene3D" id="3.60.10.10">
    <property type="entry name" value="Endonuclease/exonuclease/phosphatase"/>
    <property type="match status" value="1"/>
</dbReference>
<dbReference type="InterPro" id="IPR036397">
    <property type="entry name" value="RNaseH_sf"/>
</dbReference>